<feature type="signal peptide" evidence="3">
    <location>
        <begin position="1"/>
        <end position="18"/>
    </location>
</feature>
<dbReference type="InterPro" id="IPR002018">
    <property type="entry name" value="CarbesteraseB"/>
</dbReference>
<protein>
    <recommendedName>
        <fullName evidence="3">Carboxylic ester hydrolase</fullName>
        <ecNumber evidence="3">3.1.1.-</ecNumber>
    </recommendedName>
</protein>
<dbReference type="InterPro" id="IPR019826">
    <property type="entry name" value="Carboxylesterase_B_AS"/>
</dbReference>
<evidence type="ECO:0000313" key="5">
    <source>
        <dbReference type="EMBL" id="OBZ76232.1"/>
    </source>
</evidence>
<dbReference type="PROSITE" id="PS00941">
    <property type="entry name" value="CARBOXYLESTERASE_B_2"/>
    <property type="match status" value="1"/>
</dbReference>
<organism evidence="5 6">
    <name type="scientific">Grifola frondosa</name>
    <name type="common">Maitake</name>
    <name type="synonym">Polyporus frondosus</name>
    <dbReference type="NCBI Taxonomy" id="5627"/>
    <lineage>
        <taxon>Eukaryota</taxon>
        <taxon>Fungi</taxon>
        <taxon>Dikarya</taxon>
        <taxon>Basidiomycota</taxon>
        <taxon>Agaricomycotina</taxon>
        <taxon>Agaricomycetes</taxon>
        <taxon>Polyporales</taxon>
        <taxon>Grifolaceae</taxon>
        <taxon>Grifola</taxon>
    </lineage>
</organism>
<keyword evidence="6" id="KW-1185">Reference proteome</keyword>
<feature type="chain" id="PRO_5008810963" description="Carboxylic ester hydrolase" evidence="3">
    <location>
        <begin position="19"/>
        <end position="658"/>
    </location>
</feature>
<dbReference type="Proteomes" id="UP000092993">
    <property type="component" value="Unassembled WGS sequence"/>
</dbReference>
<dbReference type="PANTHER" id="PTHR11559">
    <property type="entry name" value="CARBOXYLESTERASE"/>
    <property type="match status" value="1"/>
</dbReference>
<dbReference type="EMBL" id="LUGG01000003">
    <property type="protein sequence ID" value="OBZ76232.1"/>
    <property type="molecule type" value="Genomic_DNA"/>
</dbReference>
<evidence type="ECO:0000256" key="2">
    <source>
        <dbReference type="ARBA" id="ARBA00022801"/>
    </source>
</evidence>
<proteinExistence type="inferred from homology"/>
<dbReference type="InterPro" id="IPR029058">
    <property type="entry name" value="AB_hydrolase_fold"/>
</dbReference>
<dbReference type="GO" id="GO:0016787">
    <property type="term" value="F:hydrolase activity"/>
    <property type="evidence" value="ECO:0007669"/>
    <property type="project" value="UniProtKB-KW"/>
</dbReference>
<dbReference type="Pfam" id="PF00135">
    <property type="entry name" value="COesterase"/>
    <property type="match status" value="1"/>
</dbReference>
<dbReference type="InterPro" id="IPR019819">
    <property type="entry name" value="Carboxylesterase_B_CS"/>
</dbReference>
<comment type="caution">
    <text evidence="5">The sequence shown here is derived from an EMBL/GenBank/DDBJ whole genome shotgun (WGS) entry which is preliminary data.</text>
</comment>
<evidence type="ECO:0000259" key="4">
    <source>
        <dbReference type="Pfam" id="PF00135"/>
    </source>
</evidence>
<dbReference type="OrthoDB" id="408631at2759"/>
<reference evidence="5 6" key="1">
    <citation type="submission" date="2016-03" db="EMBL/GenBank/DDBJ databases">
        <title>Whole genome sequencing of Grifola frondosa 9006-11.</title>
        <authorList>
            <person name="Min B."/>
            <person name="Park H."/>
            <person name="Kim J.-G."/>
            <person name="Cho H."/>
            <person name="Oh Y.-L."/>
            <person name="Kong W.-S."/>
            <person name="Choi I.-G."/>
        </authorList>
    </citation>
    <scope>NUCLEOTIDE SEQUENCE [LARGE SCALE GENOMIC DNA]</scope>
    <source>
        <strain evidence="5 6">9006-11</strain>
    </source>
</reference>
<comment type="similarity">
    <text evidence="1 3">Belongs to the type-B carboxylesterase/lipase family.</text>
</comment>
<evidence type="ECO:0000313" key="6">
    <source>
        <dbReference type="Proteomes" id="UP000092993"/>
    </source>
</evidence>
<keyword evidence="3" id="KW-0732">Signal</keyword>
<keyword evidence="2 3" id="KW-0378">Hydrolase</keyword>
<dbReference type="AlphaFoldDB" id="A0A1C7MHE2"/>
<feature type="domain" description="Carboxylesterase type B" evidence="4">
    <location>
        <begin position="20"/>
        <end position="523"/>
    </location>
</feature>
<dbReference type="Gene3D" id="3.40.50.1820">
    <property type="entry name" value="alpha/beta hydrolase"/>
    <property type="match status" value="1"/>
</dbReference>
<name>A0A1C7MHE2_GRIFR</name>
<dbReference type="STRING" id="5627.A0A1C7MHE2"/>
<dbReference type="EC" id="3.1.1.-" evidence="3"/>
<accession>A0A1C7MHE2</accession>
<gene>
    <name evidence="5" type="primary">LIP2_5</name>
    <name evidence="5" type="ORF">A0H81_03398</name>
</gene>
<dbReference type="InterPro" id="IPR050309">
    <property type="entry name" value="Type-B_Carboxylest/Lipase"/>
</dbReference>
<sequence>MRLSIHPLTLLYLCGAWAAPQLQLNGTIIIGQAIESAAFSPQEFFAGIPFAEPPIDALRFAPPVLKTKLDVPVFNATAYGPSCAQITVGSSVGNMSEDCLTINILRPANLPKGTALPVMTWIFGGGFSIGSAELYNGTALVSRSIARNTPVIYVTFNYRLGPFGFPQGNEAVARGSLNLGLKDQLAALEWIQQNIASFGGDPRKVMLFGQSAGAISISFLYLNSGLERYARAAIFESGSQNTFPTFEPSDRMLEWELFTNSTPECAGARQNGSFACLREASTNTLLQSWIEVAITLEEETPFYPVIDGPGGVIPDLPSRLLAAGRFSRIPFIAGTNLDEGTTSVQQNTSSDADIIDFMYTNFMPRNVDTPPASLTAAANNLLVLYPDIPALGSPYNTGNETFGLSPEYKRLSSIAGDVFFQALRRTWIQTASGVGVKAFAYLFADPAAVTNASLGITHSDEIPYVYGETASANSSSPAGILSTEMMDYWISFAVSLDPNDGRGSNRPKWQQYTHQKEVVLQLIGGNTTLIPDTYRSSQIAYINSIAECHFRFLPTVAYSRSSVDIFISSILSLYSMDFPGLIPVVQACELEVVAINGSRLFWPYERAYTKDIQNHRIQVNMSRRWRVGGPLSDRSSSLDQRCEEVVSKCDHSEPHDSP</sequence>
<evidence type="ECO:0000256" key="1">
    <source>
        <dbReference type="ARBA" id="ARBA00005964"/>
    </source>
</evidence>
<evidence type="ECO:0000256" key="3">
    <source>
        <dbReference type="RuleBase" id="RU361235"/>
    </source>
</evidence>
<dbReference type="PROSITE" id="PS00122">
    <property type="entry name" value="CARBOXYLESTERASE_B_1"/>
    <property type="match status" value="1"/>
</dbReference>
<dbReference type="OMA" id="REGNWEN"/>
<dbReference type="SUPFAM" id="SSF53474">
    <property type="entry name" value="alpha/beta-Hydrolases"/>
    <property type="match status" value="1"/>
</dbReference>